<evidence type="ECO:0000256" key="9">
    <source>
        <dbReference type="ARBA" id="ARBA00049506"/>
    </source>
</evidence>
<accession>A0A3Q1ALS3</accession>
<feature type="transmembrane region" description="Helical" evidence="10">
    <location>
        <begin position="187"/>
        <end position="204"/>
    </location>
</feature>
<dbReference type="Pfam" id="PF05208">
    <property type="entry name" value="ALG3"/>
    <property type="match status" value="1"/>
</dbReference>
<dbReference type="Ensembl" id="ENSAOCT00000012744.2">
    <property type="protein sequence ID" value="ENSAOCP00000001714.2"/>
    <property type="gene ID" value="ENSAOCG00000004778.2"/>
</dbReference>
<evidence type="ECO:0000256" key="8">
    <source>
        <dbReference type="ARBA" id="ARBA00023136"/>
    </source>
</evidence>
<comment type="function">
    <text evidence="10">Dol-P-Man:Man(5)GlcNAc(2)-PP-Dol alpha-1,3-mannosyltransferase that operates in the biosynthetic pathway of dolichol-linked oligosaccharides, the glycan precursors employed in protein asparagine (N)-glycosylation. The assembly of dolichol-linked oligosaccharides begins on the cytosolic side of the endoplasmic reticulum membrane and finishes in its lumen. The sequential addition of sugars to dolichol pyrophosphate produces dolichol-linked oligosaccharides containing fourteen sugars, including two GlcNAcs, nine mannoses and three glucoses. Once assembled, the oligosaccharide is transferred from the lipid to nascent proteins by oligosaccharyltransferases. In the lumen of the endoplasmic reticulum, adds the first dolichyl beta-D-mannosyl phosphate derived mannose in an alpha-1,3 linkage to Man(5)GlcNAc(2)-PP-dolichol to produce Man(6)GlcNAc(2)-PP-dolichol.</text>
</comment>
<dbReference type="AlphaFoldDB" id="A0A3Q1ALS3"/>
<dbReference type="GO" id="GO:0052925">
    <property type="term" value="F:dol-P-Man:Man(5)GlcNAc(2)-PP-Dol alpha-1,3-mannosyltransferase activity"/>
    <property type="evidence" value="ECO:0007669"/>
    <property type="project" value="UniProtKB-EC"/>
</dbReference>
<feature type="transmembrane region" description="Helical" evidence="10">
    <location>
        <begin position="210"/>
        <end position="233"/>
    </location>
</feature>
<name>A0A3Q1ALS3_AMPOC</name>
<evidence type="ECO:0000313" key="11">
    <source>
        <dbReference type="Ensembl" id="ENSAOCP00000001714.2"/>
    </source>
</evidence>
<keyword evidence="3 10" id="KW-0328">Glycosyltransferase</keyword>
<dbReference type="Proteomes" id="UP001501940">
    <property type="component" value="Chromosome 10"/>
</dbReference>
<evidence type="ECO:0000256" key="6">
    <source>
        <dbReference type="ARBA" id="ARBA00022824"/>
    </source>
</evidence>
<reference evidence="11 12" key="1">
    <citation type="submission" date="2022-01" db="EMBL/GenBank/DDBJ databases">
        <title>A chromosome-scale genome assembly of the false clownfish, Amphiprion ocellaris.</title>
        <authorList>
            <person name="Ryu T."/>
        </authorList>
    </citation>
    <scope>NUCLEOTIDE SEQUENCE [LARGE SCALE GENOMIC DNA]</scope>
</reference>
<proteinExistence type="predicted"/>
<keyword evidence="8 10" id="KW-0472">Membrane</keyword>
<gene>
    <name evidence="11" type="primary">ALG3</name>
</gene>
<evidence type="ECO:0000256" key="1">
    <source>
        <dbReference type="ARBA" id="ARBA00004477"/>
    </source>
</evidence>
<keyword evidence="4 10" id="KW-0808">Transferase</keyword>
<evidence type="ECO:0000256" key="7">
    <source>
        <dbReference type="ARBA" id="ARBA00022989"/>
    </source>
</evidence>
<dbReference type="GO" id="GO:0005789">
    <property type="term" value="C:endoplasmic reticulum membrane"/>
    <property type="evidence" value="ECO:0007669"/>
    <property type="project" value="UniProtKB-SubCell"/>
</dbReference>
<evidence type="ECO:0000256" key="5">
    <source>
        <dbReference type="ARBA" id="ARBA00022692"/>
    </source>
</evidence>
<comment type="pathway">
    <text evidence="2 10">Protein modification; protein glycosylation.</text>
</comment>
<evidence type="ECO:0000313" key="12">
    <source>
        <dbReference type="Proteomes" id="UP001501940"/>
    </source>
</evidence>
<feature type="transmembrane region" description="Helical" evidence="10">
    <location>
        <begin position="345"/>
        <end position="369"/>
    </location>
</feature>
<dbReference type="PANTHER" id="PTHR12646:SF0">
    <property type="entry name" value="DOL-P-MAN:MAN(5)GLCNAC(2)-PP-DOL ALPHA-1,3-MANNOSYLTRANSFERASE"/>
    <property type="match status" value="1"/>
</dbReference>
<reference evidence="11" key="2">
    <citation type="submission" date="2025-08" db="UniProtKB">
        <authorList>
            <consortium name="Ensembl"/>
        </authorList>
    </citation>
    <scope>IDENTIFICATION</scope>
</reference>
<dbReference type="InterPro" id="IPR007873">
    <property type="entry name" value="Glycosyltransferase_ALG3"/>
</dbReference>
<dbReference type="STRING" id="80972.ENSAOCP00000001714"/>
<feature type="transmembrane region" description="Helical" evidence="10">
    <location>
        <begin position="108"/>
        <end position="124"/>
    </location>
</feature>
<sequence length="453" mass="52358">MSVAASVQPRLYAAEMAGGVRKKSPGSPSPLWGKLHTLWQDKHLVLFKTEYTLLVVSVLWFLEVGINVWVIQKVAYTEIDWKAYMDEVEGVINGTYDYTQLKGDTGPLVYPAGFVYIFTALYYITSRGVNVRLGQYIFAAFYLITLLFVFRIYYRTKKVPPYVFFFVCCASYRIHSIFVLRLFNDPVAMMLLFGAMNFFMDGYWTLGCGLYSLAVSVKMNVLLFAPGLLFLLLSEFGLIRTIPKLSLCAGIQLLLGLPFLLENPIAYMSCAFDLGRQFMFKWTVNWRFLPEWLFLNRYFHLLLLSAHLLTLLLFAFRRWKRPGESVFELLKEPGKRKIRTLTDNLQIVLVLFTSNFIGMCFSRSLHYQFYVWYFHTLPYLLWSGGVKKLAHLLRVLILGLIELSWNTYPSTTSSSVALHVCHFIILLCLWLAPPLPSVPTETQEQTPNKDKRH</sequence>
<protein>
    <recommendedName>
        <fullName evidence="10">Dol-P-Man:Man(5)GlcNAc(2)-PP-Dol alpha-1,3-mannosyltransferase</fullName>
        <ecNumber evidence="10">2.4.1.258</ecNumber>
    </recommendedName>
    <alternativeName>
        <fullName evidence="10">Dol-P-Man-dependent alpha(1-3)-mannosyltransferase</fullName>
    </alternativeName>
</protein>
<evidence type="ECO:0000256" key="3">
    <source>
        <dbReference type="ARBA" id="ARBA00022676"/>
    </source>
</evidence>
<dbReference type="PANTHER" id="PTHR12646">
    <property type="entry name" value="NOT56 - RELATED"/>
    <property type="match status" value="1"/>
</dbReference>
<feature type="transmembrane region" description="Helical" evidence="10">
    <location>
        <begin position="160"/>
        <end position="180"/>
    </location>
</feature>
<dbReference type="UniPathway" id="UPA00378"/>
<dbReference type="EC" id="2.4.1.258" evidence="10"/>
<keyword evidence="5 10" id="KW-0812">Transmembrane</keyword>
<feature type="transmembrane region" description="Helical" evidence="10">
    <location>
        <begin position="136"/>
        <end position="154"/>
    </location>
</feature>
<comment type="subcellular location">
    <subcellularLocation>
        <location evidence="1 10">Endoplasmic reticulum membrane</location>
        <topology evidence="1 10">Multi-pass membrane protein</topology>
    </subcellularLocation>
</comment>
<dbReference type="GeneTree" id="ENSGT00390000013904"/>
<evidence type="ECO:0000256" key="4">
    <source>
        <dbReference type="ARBA" id="ARBA00022679"/>
    </source>
</evidence>
<evidence type="ECO:0000256" key="10">
    <source>
        <dbReference type="RuleBase" id="RU364047"/>
    </source>
</evidence>
<organism evidence="11 12">
    <name type="scientific">Amphiprion ocellaris</name>
    <name type="common">Clown anemonefish</name>
    <dbReference type="NCBI Taxonomy" id="80972"/>
    <lineage>
        <taxon>Eukaryota</taxon>
        <taxon>Metazoa</taxon>
        <taxon>Chordata</taxon>
        <taxon>Craniata</taxon>
        <taxon>Vertebrata</taxon>
        <taxon>Euteleostomi</taxon>
        <taxon>Actinopterygii</taxon>
        <taxon>Neopterygii</taxon>
        <taxon>Teleostei</taxon>
        <taxon>Neoteleostei</taxon>
        <taxon>Acanthomorphata</taxon>
        <taxon>Ovalentaria</taxon>
        <taxon>Pomacentridae</taxon>
        <taxon>Amphiprion</taxon>
    </lineage>
</organism>
<feature type="transmembrane region" description="Helical" evidence="10">
    <location>
        <begin position="298"/>
        <end position="316"/>
    </location>
</feature>
<feature type="transmembrane region" description="Helical" evidence="10">
    <location>
        <begin position="415"/>
        <end position="432"/>
    </location>
</feature>
<keyword evidence="7 10" id="KW-1133">Transmembrane helix</keyword>
<keyword evidence="6 10" id="KW-0256">Endoplasmic reticulum</keyword>
<keyword evidence="12" id="KW-1185">Reference proteome</keyword>
<comment type="catalytic activity">
    <reaction evidence="9 10">
        <text>an alpha-D-Man-(1-&gt;2)-alpha-D-Man-(1-&gt;2)-alpha-D-Man-(1-&gt;3)-[alpha-D-Man-(1-&gt;6)]-beta-D-Man-(1-&gt;4)-beta-D-GlcNAc-(1-&gt;4)-alpha-D-GlcNAc-diphospho-di-trans,poly-cis-dolichol + a di-trans,poly-cis-dolichyl beta-D-mannosyl phosphate = an alpha-D-Man-(1-&gt;2)-alpha-D-Man-(1-&gt;2)-alpha-D-Man-(1-&gt;3)-[alpha-D-Man-(1-&gt;3)-alpha-D-Man-(1-&gt;6)]-beta-D-Man-(1-&gt;4)-beta-D-GlcNAc-(1-&gt;4)-alpha-D-GlcNAc-diphospho-di-trans,poly-cis-dolichol + a di-trans,poly-cis-dolichyl phosphate + H(+)</text>
        <dbReference type="Rhea" id="RHEA:29527"/>
        <dbReference type="Rhea" id="RHEA-COMP:19498"/>
        <dbReference type="Rhea" id="RHEA-COMP:19501"/>
        <dbReference type="Rhea" id="RHEA-COMP:19516"/>
        <dbReference type="Rhea" id="RHEA-COMP:19517"/>
        <dbReference type="ChEBI" id="CHEBI:15378"/>
        <dbReference type="ChEBI" id="CHEBI:57683"/>
        <dbReference type="ChEBI" id="CHEBI:58211"/>
        <dbReference type="ChEBI" id="CHEBI:132515"/>
        <dbReference type="ChEBI" id="CHEBI:132516"/>
        <dbReference type="EC" id="2.4.1.258"/>
    </reaction>
    <physiologicalReaction direction="left-to-right" evidence="9 10">
        <dbReference type="Rhea" id="RHEA:29528"/>
    </physiologicalReaction>
</comment>
<feature type="transmembrane region" description="Helical" evidence="10">
    <location>
        <begin position="51"/>
        <end position="71"/>
    </location>
</feature>
<dbReference type="OMA" id="PERYGIH"/>
<evidence type="ECO:0000256" key="2">
    <source>
        <dbReference type="ARBA" id="ARBA00004922"/>
    </source>
</evidence>
<reference evidence="11" key="3">
    <citation type="submission" date="2025-09" db="UniProtKB">
        <authorList>
            <consortium name="Ensembl"/>
        </authorList>
    </citation>
    <scope>IDENTIFICATION</scope>
</reference>